<keyword evidence="3" id="KW-0235">DNA replication</keyword>
<dbReference type="Gene3D" id="3.90.1030.20">
    <property type="entry name" value="DNA polymerase delta, p66 (Cdc27) subunit, wHTH domain"/>
    <property type="match status" value="1"/>
</dbReference>
<comment type="subcellular location">
    <subcellularLocation>
        <location evidence="1">Nucleus</location>
    </subcellularLocation>
</comment>
<dbReference type="FunFam" id="3.90.1030.20:FF:000002">
    <property type="entry name" value="DNA polymerase delta subunit"/>
    <property type="match status" value="1"/>
</dbReference>
<accession>A0AAV1XY06</accession>
<feature type="compositionally biased region" description="Basic and acidic residues" evidence="5">
    <location>
        <begin position="362"/>
        <end position="382"/>
    </location>
</feature>
<comment type="caution">
    <text evidence="6">The sequence shown here is derived from an EMBL/GenBank/DDBJ whole genome shotgun (WGS) entry which is preliminary data.</text>
</comment>
<name>A0AAV1XY06_LUPLU</name>
<evidence type="ECO:0000256" key="4">
    <source>
        <dbReference type="ARBA" id="ARBA00023242"/>
    </source>
</evidence>
<keyword evidence="4" id="KW-0539">Nucleus</keyword>
<feature type="compositionally biased region" description="Polar residues" evidence="5">
    <location>
        <begin position="270"/>
        <end position="287"/>
    </location>
</feature>
<feature type="region of interest" description="Disordered" evidence="5">
    <location>
        <begin position="395"/>
        <end position="427"/>
    </location>
</feature>
<dbReference type="GO" id="GO:0006297">
    <property type="term" value="P:nucleotide-excision repair, DNA gap filling"/>
    <property type="evidence" value="ECO:0007669"/>
    <property type="project" value="TreeGrafter"/>
</dbReference>
<evidence type="ECO:0000256" key="5">
    <source>
        <dbReference type="SAM" id="MobiDB-lite"/>
    </source>
</evidence>
<dbReference type="GO" id="GO:1904161">
    <property type="term" value="P:DNA synthesis involved in UV-damage excision repair"/>
    <property type="evidence" value="ECO:0007669"/>
    <property type="project" value="TreeGrafter"/>
</dbReference>
<reference evidence="6 7" key="1">
    <citation type="submission" date="2024-03" db="EMBL/GenBank/DDBJ databases">
        <authorList>
            <person name="Martinez-Hernandez J."/>
        </authorList>
    </citation>
    <scope>NUCLEOTIDE SEQUENCE [LARGE SCALE GENOMIC DNA]</scope>
</reference>
<dbReference type="GO" id="GO:0043625">
    <property type="term" value="C:delta DNA polymerase complex"/>
    <property type="evidence" value="ECO:0007669"/>
    <property type="project" value="InterPro"/>
</dbReference>
<dbReference type="PANTHER" id="PTHR17598">
    <property type="entry name" value="DNA POLYMERASE DELTA SUBUNIT 3"/>
    <property type="match status" value="1"/>
</dbReference>
<evidence type="ECO:0000313" key="6">
    <source>
        <dbReference type="EMBL" id="CAL0326501.1"/>
    </source>
</evidence>
<feature type="compositionally biased region" description="Acidic residues" evidence="5">
    <location>
        <begin position="291"/>
        <end position="301"/>
    </location>
</feature>
<dbReference type="Proteomes" id="UP001497480">
    <property type="component" value="Unassembled WGS sequence"/>
</dbReference>
<organism evidence="6 7">
    <name type="scientific">Lupinus luteus</name>
    <name type="common">European yellow lupine</name>
    <dbReference type="NCBI Taxonomy" id="3873"/>
    <lineage>
        <taxon>Eukaryota</taxon>
        <taxon>Viridiplantae</taxon>
        <taxon>Streptophyta</taxon>
        <taxon>Embryophyta</taxon>
        <taxon>Tracheophyta</taxon>
        <taxon>Spermatophyta</taxon>
        <taxon>Magnoliopsida</taxon>
        <taxon>eudicotyledons</taxon>
        <taxon>Gunneridae</taxon>
        <taxon>Pentapetalae</taxon>
        <taxon>rosids</taxon>
        <taxon>fabids</taxon>
        <taxon>Fabales</taxon>
        <taxon>Fabaceae</taxon>
        <taxon>Papilionoideae</taxon>
        <taxon>50 kb inversion clade</taxon>
        <taxon>genistoids sensu lato</taxon>
        <taxon>core genistoids</taxon>
        <taxon>Genisteae</taxon>
        <taxon>Lupinus</taxon>
    </lineage>
</organism>
<protein>
    <recommendedName>
        <fullName evidence="2">DNA polymerase delta subunit 3</fullName>
    </recommendedName>
</protein>
<feature type="compositionally biased region" description="Polar residues" evidence="5">
    <location>
        <begin position="405"/>
        <end position="421"/>
    </location>
</feature>
<evidence type="ECO:0000256" key="2">
    <source>
        <dbReference type="ARBA" id="ARBA00017589"/>
    </source>
</evidence>
<dbReference type="GO" id="GO:0003887">
    <property type="term" value="F:DNA-directed DNA polymerase activity"/>
    <property type="evidence" value="ECO:0007669"/>
    <property type="project" value="TreeGrafter"/>
</dbReference>
<keyword evidence="7" id="KW-1185">Reference proteome</keyword>
<dbReference type="GO" id="GO:0006271">
    <property type="term" value="P:DNA strand elongation involved in DNA replication"/>
    <property type="evidence" value="ECO:0007669"/>
    <property type="project" value="TreeGrafter"/>
</dbReference>
<feature type="compositionally biased region" description="Polar residues" evidence="5">
    <location>
        <begin position="498"/>
        <end position="510"/>
    </location>
</feature>
<proteinExistence type="predicted"/>
<feature type="compositionally biased region" description="Polar residues" evidence="5">
    <location>
        <begin position="465"/>
        <end position="491"/>
    </location>
</feature>
<feature type="region of interest" description="Disordered" evidence="5">
    <location>
        <begin position="450"/>
        <end position="517"/>
    </location>
</feature>
<evidence type="ECO:0000256" key="1">
    <source>
        <dbReference type="ARBA" id="ARBA00004123"/>
    </source>
</evidence>
<gene>
    <name evidence="6" type="ORF">LLUT_LOCUS27561</name>
</gene>
<dbReference type="InterPro" id="IPR019038">
    <property type="entry name" value="POLD3"/>
</dbReference>
<dbReference type="Pfam" id="PF09507">
    <property type="entry name" value="CDC27"/>
    <property type="match status" value="1"/>
</dbReference>
<dbReference type="AlphaFoldDB" id="A0AAV1XY06"/>
<dbReference type="PANTHER" id="PTHR17598:SF13">
    <property type="entry name" value="DNA POLYMERASE DELTA SUBUNIT 3"/>
    <property type="match status" value="1"/>
</dbReference>
<feature type="region of interest" description="Disordered" evidence="5">
    <location>
        <begin position="324"/>
        <end position="382"/>
    </location>
</feature>
<dbReference type="EMBL" id="CAXHTB010000019">
    <property type="protein sequence ID" value="CAL0326501.1"/>
    <property type="molecule type" value="Genomic_DNA"/>
</dbReference>
<evidence type="ECO:0000313" key="7">
    <source>
        <dbReference type="Proteomes" id="UP001497480"/>
    </source>
</evidence>
<feature type="region of interest" description="Disordered" evidence="5">
    <location>
        <begin position="262"/>
        <end position="304"/>
    </location>
</feature>
<evidence type="ECO:0000256" key="3">
    <source>
        <dbReference type="ARBA" id="ARBA00022705"/>
    </source>
</evidence>
<dbReference type="InterPro" id="IPR041913">
    <property type="entry name" value="POLD3_sf"/>
</dbReference>
<sequence>MAQTETLTLIHEIESLISDKLQVVSYKWLSRNYMISSDEAKRLLQEFVEKHDGGLEVLYALSGWLKSSHPSYHVKLATAPKLEEARQEFDGNCSVQVYSVQSSLPKDPAMLWNAEFIQAQEFSKQPFSVDNCLRDNRFCGISSSFVCRRVDGATVVLEAPQTKSAVSMVPTKKKIVHLPPKIIAHNSTPEVLKPRDVMKDVKSENNGIESAGVQIHINKPTEDKEKVLPLRTGKRKAQADKSGSITGGSLASLWGRASAKPKPCTLPAEKNNTVLDPTVATQGTQTRACEAEEGDSDDDDNHIDVAVRRSTNRRRVVFDFSDEDEDTVNLASPKPIKQSSQNSRQNDKKSSEKATLNFDTPVENKSKVMEEIESDQKANQPWREDLSVINKCTRTGKSSTEKLQSHAPETTVNKDSQNSAAPCSPKRRRVMKTKIDERGREVTEVVWEGEETKAKKADKGTTKKSANNAPINAVNSAPATRKSGNTISNPTGKGGTKTAGNSKGSKQGNILSFFRKV</sequence>
<feature type="compositionally biased region" description="Basic and acidic residues" evidence="5">
    <location>
        <begin position="450"/>
        <end position="461"/>
    </location>
</feature>